<dbReference type="InterPro" id="IPR016024">
    <property type="entry name" value="ARM-type_fold"/>
</dbReference>
<name>A0AAD7BEY7_9AGAR</name>
<dbReference type="InterPro" id="IPR011989">
    <property type="entry name" value="ARM-like"/>
</dbReference>
<gene>
    <name evidence="1" type="ORF">FB45DRAFT_171865</name>
</gene>
<dbReference type="Proteomes" id="UP001221142">
    <property type="component" value="Unassembled WGS sequence"/>
</dbReference>
<accession>A0AAD7BEY7</accession>
<evidence type="ECO:0000313" key="2">
    <source>
        <dbReference type="Proteomes" id="UP001221142"/>
    </source>
</evidence>
<dbReference type="EMBL" id="JARKIF010000019">
    <property type="protein sequence ID" value="KAJ7618788.1"/>
    <property type="molecule type" value="Genomic_DNA"/>
</dbReference>
<keyword evidence="2" id="KW-1185">Reference proteome</keyword>
<sequence length="194" mass="21536">MQSIMHSPMLPIDWQMKMAMSVMQLYRQYVPLPKVTHMLFSLMMCWWLLLANSQTMSKVFGYLLCTPFQPLPNCTKSTIMTVVPVVFSPLTSDSKTQVAVLETLSTLAKTEIFAAMVNDVLDPIIALCSDESVPTYVHAYALKTLAALTPNSTFHNKLKDAIPIIVHLLLENKGEVQAIAITTLISFATTGLLV</sequence>
<reference evidence="1" key="1">
    <citation type="submission" date="2023-03" db="EMBL/GenBank/DDBJ databases">
        <title>Massive genome expansion in bonnet fungi (Mycena s.s.) driven by repeated elements and novel gene families across ecological guilds.</title>
        <authorList>
            <consortium name="Lawrence Berkeley National Laboratory"/>
            <person name="Harder C.B."/>
            <person name="Miyauchi S."/>
            <person name="Viragh M."/>
            <person name="Kuo A."/>
            <person name="Thoen E."/>
            <person name="Andreopoulos B."/>
            <person name="Lu D."/>
            <person name="Skrede I."/>
            <person name="Drula E."/>
            <person name="Henrissat B."/>
            <person name="Morin E."/>
            <person name="Kohler A."/>
            <person name="Barry K."/>
            <person name="LaButti K."/>
            <person name="Morin E."/>
            <person name="Salamov A."/>
            <person name="Lipzen A."/>
            <person name="Mereny Z."/>
            <person name="Hegedus B."/>
            <person name="Baldrian P."/>
            <person name="Stursova M."/>
            <person name="Weitz H."/>
            <person name="Taylor A."/>
            <person name="Grigoriev I.V."/>
            <person name="Nagy L.G."/>
            <person name="Martin F."/>
            <person name="Kauserud H."/>
        </authorList>
    </citation>
    <scope>NUCLEOTIDE SEQUENCE</scope>
    <source>
        <strain evidence="1">9284</strain>
    </source>
</reference>
<dbReference type="SUPFAM" id="SSF48371">
    <property type="entry name" value="ARM repeat"/>
    <property type="match status" value="1"/>
</dbReference>
<evidence type="ECO:0000313" key="1">
    <source>
        <dbReference type="EMBL" id="KAJ7618788.1"/>
    </source>
</evidence>
<dbReference type="AlphaFoldDB" id="A0AAD7BEY7"/>
<organism evidence="1 2">
    <name type="scientific">Roridomyces roridus</name>
    <dbReference type="NCBI Taxonomy" id="1738132"/>
    <lineage>
        <taxon>Eukaryota</taxon>
        <taxon>Fungi</taxon>
        <taxon>Dikarya</taxon>
        <taxon>Basidiomycota</taxon>
        <taxon>Agaricomycotina</taxon>
        <taxon>Agaricomycetes</taxon>
        <taxon>Agaricomycetidae</taxon>
        <taxon>Agaricales</taxon>
        <taxon>Marasmiineae</taxon>
        <taxon>Mycenaceae</taxon>
        <taxon>Roridomyces</taxon>
    </lineage>
</organism>
<protein>
    <submittedName>
        <fullName evidence="1">Uncharacterized protein</fullName>
    </submittedName>
</protein>
<comment type="caution">
    <text evidence="1">The sequence shown here is derived from an EMBL/GenBank/DDBJ whole genome shotgun (WGS) entry which is preliminary data.</text>
</comment>
<dbReference type="Gene3D" id="1.25.10.10">
    <property type="entry name" value="Leucine-rich Repeat Variant"/>
    <property type="match status" value="1"/>
</dbReference>
<proteinExistence type="predicted"/>